<dbReference type="VEuPathDB" id="TriTrypDB:TcCL_ESM08073"/>
<dbReference type="Gene3D" id="3.90.1720.10">
    <property type="entry name" value="endopeptidase domain like (from Nostoc punctiforme)"/>
    <property type="match status" value="1"/>
</dbReference>
<reference evidence="2 3" key="1">
    <citation type="journal article" date="2018" name="Microb. Genom.">
        <title>Expanding an expanded genome: long-read sequencing of Trypanosoma cruzi.</title>
        <authorList>
            <person name="Berna L."/>
            <person name="Rodriguez M."/>
            <person name="Chiribao M.L."/>
            <person name="Parodi-Talice A."/>
            <person name="Pita S."/>
            <person name="Rijo G."/>
            <person name="Alvarez-Valin F."/>
            <person name="Robello C."/>
        </authorList>
    </citation>
    <scope>NUCLEOTIDE SEQUENCE [LARGE SCALE GENOMIC DNA]</scope>
    <source>
        <strain evidence="2 3">TCC</strain>
    </source>
</reference>
<dbReference type="PANTHER" id="PTHR30094:SF14">
    <property type="entry name" value="D-ALANYL-GLYCYL ENDOPEPTIDASE-LIKE PROTEIN"/>
    <property type="match status" value="1"/>
</dbReference>
<evidence type="ECO:0000256" key="1">
    <source>
        <dbReference type="SAM" id="Phobius"/>
    </source>
</evidence>
<dbReference type="AlphaFoldDB" id="A0A2V2WXZ4"/>
<dbReference type="VEuPathDB" id="TriTrypDB:Tc_MARK_5069"/>
<gene>
    <name evidence="2" type="ORF">C3747_45g215</name>
</gene>
<dbReference type="InterPro" id="IPR051705">
    <property type="entry name" value="Gsp_Synthetase/Amidase"/>
</dbReference>
<feature type="transmembrane region" description="Helical" evidence="1">
    <location>
        <begin position="12"/>
        <end position="35"/>
    </location>
</feature>
<dbReference type="GO" id="GO:0016874">
    <property type="term" value="F:ligase activity"/>
    <property type="evidence" value="ECO:0007669"/>
    <property type="project" value="TreeGrafter"/>
</dbReference>
<keyword evidence="1" id="KW-1133">Transmembrane helix</keyword>
<dbReference type="InterPro" id="IPR038765">
    <property type="entry name" value="Papain-like_cys_pep_sf"/>
</dbReference>
<keyword evidence="1" id="KW-0472">Membrane</keyword>
<evidence type="ECO:0000313" key="2">
    <source>
        <dbReference type="EMBL" id="PWV13115.1"/>
    </source>
</evidence>
<dbReference type="Proteomes" id="UP000246078">
    <property type="component" value="Unassembled WGS sequence"/>
</dbReference>
<dbReference type="EMBL" id="PRFC01000045">
    <property type="protein sequence ID" value="PWV13115.1"/>
    <property type="molecule type" value="Genomic_DNA"/>
</dbReference>
<dbReference type="VEuPathDB" id="TriTrypDB:TcCLB.508267.40"/>
<dbReference type="PANTHER" id="PTHR30094">
    <property type="entry name" value="BIFUNCTIONAL GLUTATHIONYLSPERMIDINE SYNTHETASE/AMIDASE-RELATED"/>
    <property type="match status" value="1"/>
</dbReference>
<accession>A0A2V2WXZ4</accession>
<dbReference type="VEuPathDB" id="TriTrypDB:C3747_45g215"/>
<evidence type="ECO:0000313" key="3">
    <source>
        <dbReference type="Proteomes" id="UP000246078"/>
    </source>
</evidence>
<dbReference type="VEuPathDB" id="TriTrypDB:ECC02_002243"/>
<dbReference type="VEuPathDB" id="TriTrypDB:TcCLB.506543.30"/>
<sequence length="301" mass="33917">MIHTARKKQFGLSALALFVLLLFLLVCVTLGLHWWRDTSGPALHPPRSRFDPLAHCATPHGTLLGYALDIPAFSNCHRRWNSKSQAFVTLEHPHDVRQEPFLLGTLRSRSTGVRWVAAEFIARTYYLHRGMSFIYGAPDAPEYWLALEFHGPMVREREYETLELLNSAEATTAKERKRLAPRVFDVVVWSPMEERDLPEGHIAVVVQVEDDVEAAGGEDRLRELRKLRLQPGCCTLRSRTLTTRTGEAKTTRACCGSSGEMAGRRCCRTPWAFRSSVECAPGGRSKIQMWKTISDAPCIGV</sequence>
<proteinExistence type="predicted"/>
<organism evidence="2 3">
    <name type="scientific">Trypanosoma cruzi</name>
    <dbReference type="NCBI Taxonomy" id="5693"/>
    <lineage>
        <taxon>Eukaryota</taxon>
        <taxon>Discoba</taxon>
        <taxon>Euglenozoa</taxon>
        <taxon>Kinetoplastea</taxon>
        <taxon>Metakinetoplastina</taxon>
        <taxon>Trypanosomatida</taxon>
        <taxon>Trypanosomatidae</taxon>
        <taxon>Trypanosoma</taxon>
        <taxon>Schizotrypanum</taxon>
    </lineage>
</organism>
<dbReference type="VEuPathDB" id="TriTrypDB:TcBrA4_0082590"/>
<keyword evidence="1" id="KW-0812">Transmembrane</keyword>
<protein>
    <recommendedName>
        <fullName evidence="4">D-alanyl-glycyl endopeptidase-like protein</fullName>
    </recommendedName>
</protein>
<name>A0A2V2WXZ4_TRYCR</name>
<dbReference type="SUPFAM" id="SSF54001">
    <property type="entry name" value="Cysteine proteinases"/>
    <property type="match status" value="1"/>
</dbReference>
<dbReference type="VEuPathDB" id="TriTrypDB:TcCL_NonESM08249"/>
<dbReference type="VEuPathDB" id="TriTrypDB:TcG_03669"/>
<evidence type="ECO:0008006" key="4">
    <source>
        <dbReference type="Google" id="ProtNLM"/>
    </source>
</evidence>
<comment type="caution">
    <text evidence="2">The sequence shown here is derived from an EMBL/GenBank/DDBJ whole genome shotgun (WGS) entry which is preliminary data.</text>
</comment>
<dbReference type="VEuPathDB" id="TriTrypDB:BCY84_13545"/>
<dbReference type="VEuPathDB" id="TriTrypDB:C4B63_11g62"/>